<dbReference type="SMART" id="SM00044">
    <property type="entry name" value="CYCc"/>
    <property type="match status" value="1"/>
</dbReference>
<gene>
    <name evidence="3" type="ORF">PQG83_13395</name>
</gene>
<feature type="domain" description="Guanylate cyclase" evidence="2">
    <location>
        <begin position="443"/>
        <end position="581"/>
    </location>
</feature>
<dbReference type="InterPro" id="IPR050697">
    <property type="entry name" value="Adenylyl/Guanylyl_Cyclase_3/4"/>
</dbReference>
<dbReference type="InterPro" id="IPR029787">
    <property type="entry name" value="Nucleotide_cyclase"/>
</dbReference>
<keyword evidence="1" id="KW-0812">Transmembrane</keyword>
<dbReference type="PANTHER" id="PTHR43081:SF1">
    <property type="entry name" value="ADENYLATE CYCLASE, TERMINAL-DIFFERENTIATION SPECIFIC"/>
    <property type="match status" value="1"/>
</dbReference>
<dbReference type="CDD" id="cd07302">
    <property type="entry name" value="CHD"/>
    <property type="match status" value="1"/>
</dbReference>
<feature type="transmembrane region" description="Helical" evidence="1">
    <location>
        <begin position="377"/>
        <end position="395"/>
    </location>
</feature>
<dbReference type="Pfam" id="PF05226">
    <property type="entry name" value="CHASE2"/>
    <property type="match status" value="1"/>
</dbReference>
<dbReference type="AlphaFoldDB" id="A0AA96JZ14"/>
<dbReference type="KEGG" id="nneo:PQG83_13395"/>
<dbReference type="GO" id="GO:0004016">
    <property type="term" value="F:adenylate cyclase activity"/>
    <property type="evidence" value="ECO:0007669"/>
    <property type="project" value="UniProtKB-ARBA"/>
</dbReference>
<name>A0AA96JZ14_9BACT</name>
<evidence type="ECO:0000259" key="2">
    <source>
        <dbReference type="PROSITE" id="PS50125"/>
    </source>
</evidence>
<evidence type="ECO:0000313" key="4">
    <source>
        <dbReference type="Proteomes" id="UP001302494"/>
    </source>
</evidence>
<dbReference type="InterPro" id="IPR007890">
    <property type="entry name" value="CHASE2"/>
</dbReference>
<protein>
    <submittedName>
        <fullName evidence="3">Adenylate/guanylate cyclase domain-containing protein</fullName>
    </submittedName>
</protein>
<dbReference type="GO" id="GO:0035556">
    <property type="term" value="P:intracellular signal transduction"/>
    <property type="evidence" value="ECO:0007669"/>
    <property type="project" value="InterPro"/>
</dbReference>
<keyword evidence="4" id="KW-1185">Reference proteome</keyword>
<sequence>MGHSPLRSPAFQIWIMTLLVFLGVMGLRWEGFLESAELDAYDWSMRLRPTDTRPIPPITLVSMADQDIRTLGRWPVTDEVLARALDVMTAHHPRAIGVDIYRDLDVPPGRQELDRVLGAHPEILMVMKFGKIEKGGIPGPAMLQGTDRVGFNDVVVDSDGIVRRGLLFLDDGTNFYRSFSLLLALQYLQQEKIVPKPAVENSNWLQLGKTVIRPFEAHDGGYVEADAQGYQYLLDLERGKNVFPTISFGAILEGTFNPELLQDHIVLVGVIAQGVKDYFYTSQCGTLAVCPPIPGLELHGYMVHQLLRLAKGEGQAPIATFPDNLETAWIGLWVLGGGFIGVWVRGAWRFSLAVLMGMLLLSGVVVNGMMYGTWIPFIPPVIGLVVNAMVVTAWLSNREKQDRALLMSLFSRHVSSEVAQAVWEKREQFLEKGRLRPQKLVVTTLFTDLEGFTTVAENMEPDTVLDWLNTYMERMVKIITNHGGMVDDYHGDMIKADFGVFRLGQTEADKREDVNNAVSCAVALEQEMRHLNTQWQQQGLPEVRMRIGIQTGPVVVGSLGSEQRLKFTTIGDSVNVASRLESFQKDSLETWPKDEVCRILIGETTKQYLGDHPWRLKEVGVITLRGKANRISIYRLFTKTGSPEPCSVTSIEQARG</sequence>
<dbReference type="InterPro" id="IPR001054">
    <property type="entry name" value="A/G_cyclase"/>
</dbReference>
<dbReference type="PANTHER" id="PTHR43081">
    <property type="entry name" value="ADENYLATE CYCLASE, TERMINAL-DIFFERENTIATION SPECIFIC-RELATED"/>
    <property type="match status" value="1"/>
</dbReference>
<feature type="transmembrane region" description="Helical" evidence="1">
    <location>
        <begin position="12"/>
        <end position="29"/>
    </location>
</feature>
<dbReference type="Proteomes" id="UP001302494">
    <property type="component" value="Chromosome"/>
</dbReference>
<dbReference type="GO" id="GO:0006171">
    <property type="term" value="P:cAMP biosynthetic process"/>
    <property type="evidence" value="ECO:0007669"/>
    <property type="project" value="TreeGrafter"/>
</dbReference>
<evidence type="ECO:0000256" key="1">
    <source>
        <dbReference type="SAM" id="Phobius"/>
    </source>
</evidence>
<evidence type="ECO:0000313" key="3">
    <source>
        <dbReference type="EMBL" id="WNM60751.1"/>
    </source>
</evidence>
<accession>A0AA96JZ14</accession>
<feature type="transmembrane region" description="Helical" evidence="1">
    <location>
        <begin position="351"/>
        <end position="371"/>
    </location>
</feature>
<dbReference type="EMBL" id="CP116968">
    <property type="protein sequence ID" value="WNM60751.1"/>
    <property type="molecule type" value="Genomic_DNA"/>
</dbReference>
<keyword evidence="1" id="KW-0472">Membrane</keyword>
<organism evidence="3 4">
    <name type="scientific">Candidatus Nitrospira neomarina</name>
    <dbReference type="NCBI Taxonomy" id="3020899"/>
    <lineage>
        <taxon>Bacteria</taxon>
        <taxon>Pseudomonadati</taxon>
        <taxon>Nitrospirota</taxon>
        <taxon>Nitrospiria</taxon>
        <taxon>Nitrospirales</taxon>
        <taxon>Nitrospiraceae</taxon>
        <taxon>Nitrospira</taxon>
    </lineage>
</organism>
<dbReference type="PROSITE" id="PS50125">
    <property type="entry name" value="GUANYLATE_CYCLASE_2"/>
    <property type="match status" value="1"/>
</dbReference>
<dbReference type="Gene3D" id="3.30.70.1230">
    <property type="entry name" value="Nucleotide cyclase"/>
    <property type="match status" value="1"/>
</dbReference>
<proteinExistence type="predicted"/>
<keyword evidence="1" id="KW-1133">Transmembrane helix</keyword>
<dbReference type="SMART" id="SM01080">
    <property type="entry name" value="CHASE2"/>
    <property type="match status" value="1"/>
</dbReference>
<reference evidence="3 4" key="1">
    <citation type="submission" date="2023-01" db="EMBL/GenBank/DDBJ databases">
        <title>Cultivation and genomic characterization of new, ubiquitous marine nitrite-oxidizing bacteria from the Nitrospirales.</title>
        <authorList>
            <person name="Mueller A.J."/>
            <person name="Daebeler A."/>
            <person name="Herbold C.W."/>
            <person name="Kirkegaard R.H."/>
            <person name="Daims H."/>
        </authorList>
    </citation>
    <scope>NUCLEOTIDE SEQUENCE [LARGE SCALE GENOMIC DNA]</scope>
    <source>
        <strain evidence="3 4">DK</strain>
    </source>
</reference>
<dbReference type="Pfam" id="PF00211">
    <property type="entry name" value="Guanylate_cyc"/>
    <property type="match status" value="1"/>
</dbReference>
<feature type="transmembrane region" description="Helical" evidence="1">
    <location>
        <begin position="327"/>
        <end position="344"/>
    </location>
</feature>
<dbReference type="RefSeq" id="WP_312741914.1">
    <property type="nucleotide sequence ID" value="NZ_CP116968.1"/>
</dbReference>
<dbReference type="SUPFAM" id="SSF55073">
    <property type="entry name" value="Nucleotide cyclase"/>
    <property type="match status" value="1"/>
</dbReference>